<proteinExistence type="inferred from homology"/>
<evidence type="ECO:0000256" key="4">
    <source>
        <dbReference type="ARBA" id="ARBA00022692"/>
    </source>
</evidence>
<protein>
    <submittedName>
        <fullName evidence="12">(spotted green pufferfish) hypothetical protein</fullName>
    </submittedName>
</protein>
<feature type="transmembrane region" description="Helical" evidence="11">
    <location>
        <begin position="160"/>
        <end position="181"/>
    </location>
</feature>
<dbReference type="KEGG" id="tng:GSTEN00019629G001"/>
<keyword evidence="7 11" id="KW-1133">Transmembrane helix</keyword>
<evidence type="ECO:0000256" key="8">
    <source>
        <dbReference type="ARBA" id="ARBA00023018"/>
    </source>
</evidence>
<gene>
    <name evidence="12" type="ORF">GSTENG00019629001</name>
</gene>
<keyword evidence="6" id="KW-0862">Zinc</keyword>
<dbReference type="GO" id="GO:0030672">
    <property type="term" value="C:synaptic vesicle membrane"/>
    <property type="evidence" value="ECO:0007669"/>
    <property type="project" value="UniProtKB-SubCell"/>
</dbReference>
<feature type="transmembrane region" description="Helical" evidence="11">
    <location>
        <begin position="193"/>
        <end position="210"/>
    </location>
</feature>
<feature type="transmembrane region" description="Helical" evidence="11">
    <location>
        <begin position="85"/>
        <end position="108"/>
    </location>
</feature>
<evidence type="ECO:0000256" key="6">
    <source>
        <dbReference type="ARBA" id="ARBA00022833"/>
    </source>
</evidence>
<dbReference type="OrthoDB" id="5980560at2759"/>
<dbReference type="GO" id="GO:0031901">
    <property type="term" value="C:early endosome membrane"/>
    <property type="evidence" value="ECO:0007669"/>
    <property type="project" value="UniProtKB-SubCell"/>
</dbReference>
<keyword evidence="8" id="KW-0770">Synapse</keyword>
<keyword evidence="10" id="KW-0968">Cytoplasmic vesicle</keyword>
<feature type="transmembrane region" description="Helical" evidence="11">
    <location>
        <begin position="21"/>
        <end position="45"/>
    </location>
</feature>
<keyword evidence="9 11" id="KW-0472">Membrane</keyword>
<comment type="similarity">
    <text evidence="3">Belongs to the TMEM163 family.</text>
</comment>
<evidence type="ECO:0000256" key="5">
    <source>
        <dbReference type="ARBA" id="ARBA00022753"/>
    </source>
</evidence>
<name>Q4SEB6_TETNG</name>
<dbReference type="PANTHER" id="PTHR31937">
    <property type="entry name" value="TRANSMEMBRANE PROTEIN 163"/>
    <property type="match status" value="1"/>
</dbReference>
<accession>Q4SEB6</accession>
<reference evidence="12" key="1">
    <citation type="journal article" date="2004" name="Nature">
        <title>Genome duplication in the teleost fish Tetraodon nigroviridis reveals the early vertebrate proto-karyotype.</title>
        <authorList>
            <person name="Jaillon O."/>
            <person name="Aury J.-M."/>
            <person name="Brunet F."/>
            <person name="Petit J.-L."/>
            <person name="Stange-Thomann N."/>
            <person name="Mauceli E."/>
            <person name="Bouneau L."/>
            <person name="Fischer C."/>
            <person name="Ozouf-Costaz C."/>
            <person name="Bernot A."/>
            <person name="Nicaud S."/>
            <person name="Jaffe D."/>
            <person name="Fisher S."/>
            <person name="Lutfalla G."/>
            <person name="Dossat C."/>
            <person name="Segurens B."/>
            <person name="Dasilva C."/>
            <person name="Salanoubat M."/>
            <person name="Levy M."/>
            <person name="Boudet N."/>
            <person name="Castellano S."/>
            <person name="Anthouard V."/>
            <person name="Jubin C."/>
            <person name="Castelli V."/>
            <person name="Katinka M."/>
            <person name="Vacherie B."/>
            <person name="Biemont C."/>
            <person name="Skalli Z."/>
            <person name="Cattolico L."/>
            <person name="Poulain J."/>
            <person name="De Berardinis V."/>
            <person name="Cruaud C."/>
            <person name="Duprat S."/>
            <person name="Brottier P."/>
            <person name="Coutanceau J.-P."/>
            <person name="Gouzy J."/>
            <person name="Parra G."/>
            <person name="Lardier G."/>
            <person name="Chapple C."/>
            <person name="McKernan K.J."/>
            <person name="McEwan P."/>
            <person name="Bosak S."/>
            <person name="Kellis M."/>
            <person name="Volff J.-N."/>
            <person name="Guigo R."/>
            <person name="Zody M.C."/>
            <person name="Mesirov J."/>
            <person name="Lindblad-Toh K."/>
            <person name="Birren B."/>
            <person name="Nusbaum C."/>
            <person name="Kahn D."/>
            <person name="Robinson-Rechavi M."/>
            <person name="Laudet V."/>
            <person name="Schachter V."/>
            <person name="Quetier F."/>
            <person name="Saurin W."/>
            <person name="Scarpelli C."/>
            <person name="Wincker P."/>
            <person name="Lander E.S."/>
            <person name="Weissenbach J."/>
            <person name="Roest Crollius H."/>
        </authorList>
    </citation>
    <scope>NUCLEOTIDE SEQUENCE [LARGE SCALE GENOMIC DNA]</scope>
</reference>
<reference evidence="12" key="2">
    <citation type="submission" date="2004-02" db="EMBL/GenBank/DDBJ databases">
        <authorList>
            <consortium name="Genoscope"/>
            <consortium name="Whitehead Institute Centre for Genome Research"/>
        </authorList>
    </citation>
    <scope>NUCLEOTIDE SEQUENCE</scope>
</reference>
<dbReference type="InterPro" id="IPR027469">
    <property type="entry name" value="Cation_efflux_TMD_sf"/>
</dbReference>
<organism evidence="12">
    <name type="scientific">Tetraodon nigroviridis</name>
    <name type="common">Spotted green pufferfish</name>
    <name type="synonym">Chelonodon nigroviridis</name>
    <dbReference type="NCBI Taxonomy" id="99883"/>
    <lineage>
        <taxon>Eukaryota</taxon>
        <taxon>Metazoa</taxon>
        <taxon>Chordata</taxon>
        <taxon>Craniata</taxon>
        <taxon>Vertebrata</taxon>
        <taxon>Euteleostomi</taxon>
        <taxon>Actinopterygii</taxon>
        <taxon>Neopterygii</taxon>
        <taxon>Teleostei</taxon>
        <taxon>Neoteleostei</taxon>
        <taxon>Acanthomorphata</taxon>
        <taxon>Eupercaria</taxon>
        <taxon>Tetraodontiformes</taxon>
        <taxon>Tetradontoidea</taxon>
        <taxon>Tetraodontidae</taxon>
        <taxon>Tetraodon</taxon>
    </lineage>
</organism>
<feature type="non-terminal residue" evidence="12">
    <location>
        <position position="1"/>
    </location>
</feature>
<comment type="subcellular location">
    <subcellularLocation>
        <location evidence="2">Cytoplasmic vesicle</location>
        <location evidence="2">Secretory vesicle</location>
        <location evidence="2">Synaptic vesicle membrane</location>
        <topology evidence="2">Multi-pass membrane protein</topology>
    </subcellularLocation>
    <subcellularLocation>
        <location evidence="1">Early endosome membrane</location>
    </subcellularLocation>
</comment>
<evidence type="ECO:0000256" key="2">
    <source>
        <dbReference type="ARBA" id="ARBA00004644"/>
    </source>
</evidence>
<dbReference type="Gene3D" id="1.20.1510.10">
    <property type="entry name" value="Cation efflux protein transmembrane domain"/>
    <property type="match status" value="1"/>
</dbReference>
<evidence type="ECO:0000256" key="3">
    <source>
        <dbReference type="ARBA" id="ARBA00008731"/>
    </source>
</evidence>
<dbReference type="AlphaFoldDB" id="Q4SEB6"/>
<evidence type="ECO:0000256" key="7">
    <source>
        <dbReference type="ARBA" id="ARBA00022989"/>
    </source>
</evidence>
<evidence type="ECO:0000256" key="1">
    <source>
        <dbReference type="ARBA" id="ARBA00004146"/>
    </source>
</evidence>
<evidence type="ECO:0000256" key="9">
    <source>
        <dbReference type="ARBA" id="ARBA00023136"/>
    </source>
</evidence>
<dbReference type="EMBL" id="CAAE01014622">
    <property type="protein sequence ID" value="CAG01016.1"/>
    <property type="molecule type" value="Genomic_DNA"/>
</dbReference>
<sequence length="211" mass="22936">GLLESSMRLKPHEAQSYRKKALWVSWVSIAVTIILAIVAFTVSVMRHSASAFGFAFDATLDVLSSAIVLWRYSNAAAVHSAHREYIACAILGVVFILSSVCILGKAIHDLATKLLPEVDGFLFSVSIVSGLICVILAVIKFMLGKVLTSRALITDERGDGLCFFQAFNSLVGGVMGFSILISAEVFKQEPKVWYLDRTIGVLIGLIILPYP</sequence>
<evidence type="ECO:0000256" key="11">
    <source>
        <dbReference type="SAM" id="Phobius"/>
    </source>
</evidence>
<feature type="transmembrane region" description="Helical" evidence="11">
    <location>
        <begin position="51"/>
        <end position="73"/>
    </location>
</feature>
<keyword evidence="5" id="KW-0967">Endosome</keyword>
<dbReference type="PANTHER" id="PTHR31937:SF2">
    <property type="entry name" value="TRANSMEMBRANE PROTEIN 163"/>
    <property type="match status" value="1"/>
</dbReference>
<dbReference type="InterPro" id="IPR026765">
    <property type="entry name" value="Tmem163"/>
</dbReference>
<evidence type="ECO:0000256" key="10">
    <source>
        <dbReference type="ARBA" id="ARBA00023329"/>
    </source>
</evidence>
<dbReference type="GO" id="GO:0008270">
    <property type="term" value="F:zinc ion binding"/>
    <property type="evidence" value="ECO:0007669"/>
    <property type="project" value="TreeGrafter"/>
</dbReference>
<keyword evidence="4 11" id="KW-0812">Transmembrane</keyword>
<feature type="non-terminal residue" evidence="12">
    <location>
        <position position="211"/>
    </location>
</feature>
<evidence type="ECO:0000313" key="12">
    <source>
        <dbReference type="EMBL" id="CAG01016.1"/>
    </source>
</evidence>
<comment type="caution">
    <text evidence="12">The sequence shown here is derived from an EMBL/GenBank/DDBJ whole genome shotgun (WGS) entry which is preliminary data.</text>
</comment>
<feature type="transmembrane region" description="Helical" evidence="11">
    <location>
        <begin position="120"/>
        <end position="139"/>
    </location>
</feature>
<dbReference type="SUPFAM" id="SSF161111">
    <property type="entry name" value="Cation efflux protein transmembrane domain-like"/>
    <property type="match status" value="1"/>
</dbReference>